<comment type="similarity">
    <text evidence="2">Belongs to the acyltransferase 3 family.</text>
</comment>
<evidence type="ECO:0000313" key="10">
    <source>
        <dbReference type="Proteomes" id="UP001161406"/>
    </source>
</evidence>
<dbReference type="PANTHER" id="PTHR40074:SF4">
    <property type="entry name" value="INNER MEMBRANE PROTEIN YCFT"/>
    <property type="match status" value="1"/>
</dbReference>
<keyword evidence="3" id="KW-1003">Cell membrane</keyword>
<dbReference type="Proteomes" id="UP001161406">
    <property type="component" value="Unassembled WGS sequence"/>
</dbReference>
<proteinExistence type="inferred from homology"/>
<feature type="transmembrane region" description="Helical" evidence="7">
    <location>
        <begin position="263"/>
        <end position="287"/>
    </location>
</feature>
<evidence type="ECO:0000256" key="5">
    <source>
        <dbReference type="ARBA" id="ARBA00022989"/>
    </source>
</evidence>
<dbReference type="GO" id="GO:0016746">
    <property type="term" value="F:acyltransferase activity"/>
    <property type="evidence" value="ECO:0007669"/>
    <property type="project" value="UniProtKB-KW"/>
</dbReference>
<dbReference type="PANTHER" id="PTHR40074">
    <property type="entry name" value="O-ACETYLTRANSFERASE WECH"/>
    <property type="match status" value="1"/>
</dbReference>
<dbReference type="Pfam" id="PF01757">
    <property type="entry name" value="Acyl_transf_3"/>
    <property type="match status" value="1"/>
</dbReference>
<feature type="transmembrane region" description="Helical" evidence="7">
    <location>
        <begin position="171"/>
        <end position="189"/>
    </location>
</feature>
<dbReference type="EMBL" id="BSNG01000001">
    <property type="protein sequence ID" value="GLQ09067.1"/>
    <property type="molecule type" value="Genomic_DNA"/>
</dbReference>
<keyword evidence="4 7" id="KW-0812">Transmembrane</keyword>
<evidence type="ECO:0000313" key="9">
    <source>
        <dbReference type="EMBL" id="GLQ09067.1"/>
    </source>
</evidence>
<evidence type="ECO:0000256" key="6">
    <source>
        <dbReference type="ARBA" id="ARBA00023136"/>
    </source>
</evidence>
<keyword evidence="10" id="KW-1185">Reference proteome</keyword>
<keyword evidence="9" id="KW-0808">Transferase</keyword>
<comment type="caution">
    <text evidence="9">The sequence shown here is derived from an EMBL/GenBank/DDBJ whole genome shotgun (WGS) entry which is preliminary data.</text>
</comment>
<feature type="transmembrane region" description="Helical" evidence="7">
    <location>
        <begin position="195"/>
        <end position="213"/>
    </location>
</feature>
<keyword evidence="9" id="KW-0012">Acyltransferase</keyword>
<evidence type="ECO:0000259" key="8">
    <source>
        <dbReference type="Pfam" id="PF01757"/>
    </source>
</evidence>
<reference evidence="9" key="1">
    <citation type="journal article" date="2014" name="Int. J. Syst. Evol. Microbiol.">
        <title>Complete genome of a new Firmicutes species belonging to the dominant human colonic microbiota ('Ruminococcus bicirculans') reveals two chromosomes and a selective capacity to utilize plant glucans.</title>
        <authorList>
            <consortium name="NISC Comparative Sequencing Program"/>
            <person name="Wegmann U."/>
            <person name="Louis P."/>
            <person name="Goesmann A."/>
            <person name="Henrissat B."/>
            <person name="Duncan S.H."/>
            <person name="Flint H.J."/>
        </authorList>
    </citation>
    <scope>NUCLEOTIDE SEQUENCE</scope>
    <source>
        <strain evidence="9">NBRC 103855</strain>
    </source>
</reference>
<keyword evidence="5 7" id="KW-1133">Transmembrane helix</keyword>
<comment type="subcellular location">
    <subcellularLocation>
        <location evidence="1">Cell membrane</location>
        <topology evidence="1">Multi-pass membrane protein</topology>
    </subcellularLocation>
</comment>
<evidence type="ECO:0000256" key="7">
    <source>
        <dbReference type="SAM" id="Phobius"/>
    </source>
</evidence>
<feature type="transmembrane region" description="Helical" evidence="7">
    <location>
        <begin position="327"/>
        <end position="346"/>
    </location>
</feature>
<protein>
    <submittedName>
        <fullName evidence="9">Acyltransferase</fullName>
    </submittedName>
</protein>
<reference evidence="9" key="2">
    <citation type="submission" date="2023-01" db="EMBL/GenBank/DDBJ databases">
        <title>Draft genome sequence of Devosia yakushimensis strain NBRC 103855.</title>
        <authorList>
            <person name="Sun Q."/>
            <person name="Mori K."/>
        </authorList>
    </citation>
    <scope>NUCLEOTIDE SEQUENCE</scope>
    <source>
        <strain evidence="9">NBRC 103855</strain>
    </source>
</reference>
<gene>
    <name evidence="9" type="ORF">GCM10007913_09990</name>
</gene>
<feature type="transmembrane region" description="Helical" evidence="7">
    <location>
        <begin position="33"/>
        <end position="51"/>
    </location>
</feature>
<dbReference type="InterPro" id="IPR002656">
    <property type="entry name" value="Acyl_transf_3_dom"/>
</dbReference>
<feature type="domain" description="Acyltransferase 3" evidence="8">
    <location>
        <begin position="32"/>
        <end position="344"/>
    </location>
</feature>
<feature type="transmembrane region" description="Helical" evidence="7">
    <location>
        <begin position="299"/>
        <end position="321"/>
    </location>
</feature>
<organism evidence="9 10">
    <name type="scientific">Devosia yakushimensis</name>
    <dbReference type="NCBI Taxonomy" id="470028"/>
    <lineage>
        <taxon>Bacteria</taxon>
        <taxon>Pseudomonadati</taxon>
        <taxon>Pseudomonadota</taxon>
        <taxon>Alphaproteobacteria</taxon>
        <taxon>Hyphomicrobiales</taxon>
        <taxon>Devosiaceae</taxon>
        <taxon>Devosia</taxon>
    </lineage>
</organism>
<evidence type="ECO:0000256" key="1">
    <source>
        <dbReference type="ARBA" id="ARBA00004651"/>
    </source>
</evidence>
<feature type="transmembrane region" description="Helical" evidence="7">
    <location>
        <begin position="146"/>
        <end position="164"/>
    </location>
</feature>
<feature type="transmembrane region" description="Helical" evidence="7">
    <location>
        <begin position="63"/>
        <end position="87"/>
    </location>
</feature>
<sequence length="382" mass="42235">MQAFTLPQRITAIMTRQVLGDAAMAESAKRLDWVDMAKGLSIFLVVLMYAATSVGEDTGGIGALHWSVAFAMPFRMPEFFLISGLFLSQVIDRPWKAYADRRVVHYLYFYALWAVIHIVFKVGLLTANPVGAASDMVWAVVQPYGVLWFIYMLAVCGAAAKLLHDIRAPHWAVFAIAAILQMAKIHTGSYAVDQFAAYFVFFYSGYVLAPHLFRLAAWAHENVTIAIIGLFIWAILNAALVFSPGFKMDPVHPVMGIAGLPGVHLILALVGTSALCVIAALLTRLPWMNWLRWMGSKSLIIYVAFVLPMGIARTVLIKLGFVEPTLLGLAVMAISIISPLILYWLVLRTGWGMFLFERPAWAHLPGTGSRREEPRAVQAPAE</sequence>
<accession>A0ABQ5UAA5</accession>
<evidence type="ECO:0000256" key="2">
    <source>
        <dbReference type="ARBA" id="ARBA00007400"/>
    </source>
</evidence>
<feature type="transmembrane region" description="Helical" evidence="7">
    <location>
        <begin position="107"/>
        <end position="126"/>
    </location>
</feature>
<keyword evidence="6 7" id="KW-0472">Membrane</keyword>
<feature type="transmembrane region" description="Helical" evidence="7">
    <location>
        <begin position="225"/>
        <end position="243"/>
    </location>
</feature>
<name>A0ABQ5UAA5_9HYPH</name>
<evidence type="ECO:0000256" key="3">
    <source>
        <dbReference type="ARBA" id="ARBA00022475"/>
    </source>
</evidence>
<evidence type="ECO:0000256" key="4">
    <source>
        <dbReference type="ARBA" id="ARBA00022692"/>
    </source>
</evidence>